<evidence type="ECO:0000256" key="12">
    <source>
        <dbReference type="ARBA" id="ARBA00023152"/>
    </source>
</evidence>
<dbReference type="UniPathway" id="UPA00109">
    <property type="reaction ID" value="UER00185"/>
</dbReference>
<protein>
    <recommendedName>
        <fullName evidence="6 13">Phosphoglycerate kinase</fullName>
        <ecNumber evidence="5 13">2.7.2.3</ecNumber>
    </recommendedName>
</protein>
<dbReference type="EMBL" id="DF968181">
    <property type="protein sequence ID" value="GAP41396.1"/>
    <property type="molecule type" value="Genomic_DNA"/>
</dbReference>
<dbReference type="InterPro" id="IPR036043">
    <property type="entry name" value="Phosphoglycerate_kinase_sf"/>
</dbReference>
<dbReference type="SUPFAM" id="SSF53748">
    <property type="entry name" value="Phosphoglycerate kinase"/>
    <property type="match status" value="1"/>
</dbReference>
<dbReference type="FunFam" id="3.40.50.1260:FF:000012">
    <property type="entry name" value="Phosphoglycerate kinase"/>
    <property type="match status" value="1"/>
</dbReference>
<evidence type="ECO:0000256" key="10">
    <source>
        <dbReference type="ARBA" id="ARBA00022777"/>
    </source>
</evidence>
<comment type="subunit">
    <text evidence="13">Monomer.</text>
</comment>
<organism evidence="16">
    <name type="scientific">Flexilinea flocculi</name>
    <dbReference type="NCBI Taxonomy" id="1678840"/>
    <lineage>
        <taxon>Bacteria</taxon>
        <taxon>Bacillati</taxon>
        <taxon>Chloroflexota</taxon>
        <taxon>Anaerolineae</taxon>
        <taxon>Anaerolineales</taxon>
        <taxon>Anaerolineaceae</taxon>
        <taxon>Flexilinea</taxon>
    </lineage>
</organism>
<proteinExistence type="inferred from homology"/>
<dbReference type="PIRSF" id="PIRSF000724">
    <property type="entry name" value="Pgk"/>
    <property type="match status" value="1"/>
</dbReference>
<keyword evidence="7 13" id="KW-0963">Cytoplasm</keyword>
<accession>A0A0S7BW31</accession>
<evidence type="ECO:0000256" key="14">
    <source>
        <dbReference type="PIRSR" id="PIRSR000724-2"/>
    </source>
</evidence>
<sequence length="420" mass="46097">MEIKMRSLQGIPLAGKKVLLRPDINSPLDPVSKKIINDERIVKTIPVIRELLDGGAAIAIIAHQGDTLDYQNLVDLQEHAIRISELLGTNVEYIDDVCGPAAIDRIQRLKAGEIIILGNLRYLSEEVSTFEKDVKLDAAAYTKTWEVRKLAPLFDLYVNEAFSAAHRNSPSMVAFQELLPTAAGPLLFQEYEALSKVLHGAVKPTVFVLGGAKISDAYGMMKTVLANGTADTILTSGLTGLVMLYASGIDVGEKTVQFLKDKDLLGFVNDSKEYLRDFPGKIVMPVDVAYEQNHQRAEMDIKEMPKDTLYLDIGQKTIQLYTKILSEAKTIFANGPAGVYENPLFETGTRGLWQAIADSAAYSVIGGGDTISSASRFIDMQKISYVCTGGGAMIRFMSGKKLPLIVAMEKAYERDHKNTN</sequence>
<dbReference type="PANTHER" id="PTHR11406:SF23">
    <property type="entry name" value="PHOSPHOGLYCERATE KINASE 1, CHLOROPLASTIC-RELATED"/>
    <property type="match status" value="1"/>
</dbReference>
<dbReference type="PANTHER" id="PTHR11406">
    <property type="entry name" value="PHOSPHOGLYCERATE KINASE"/>
    <property type="match status" value="1"/>
</dbReference>
<gene>
    <name evidence="13" type="primary">pgk</name>
    <name evidence="16" type="ORF">ATC1_131385</name>
</gene>
<reference evidence="16" key="1">
    <citation type="journal article" date="2015" name="Genome Announc.">
        <title>Draft Genome Sequence of Anaerolineae Strain TC1, a Novel Isolate from a Methanogenic Wastewater Treatment System.</title>
        <authorList>
            <person name="Matsuura N."/>
            <person name="Tourlousse D.M."/>
            <person name="Sun L."/>
            <person name="Toyonaga M."/>
            <person name="Kuroda K."/>
            <person name="Ohashi A."/>
            <person name="Cruz R."/>
            <person name="Yamaguchi T."/>
            <person name="Sekiguchi Y."/>
        </authorList>
    </citation>
    <scope>NUCLEOTIDE SEQUENCE [LARGE SCALE GENOMIC DNA]</scope>
    <source>
        <strain evidence="16">TC1</strain>
    </source>
</reference>
<feature type="binding site" evidence="13 14">
    <location>
        <begin position="367"/>
        <end position="370"/>
    </location>
    <ligand>
        <name>ATP</name>
        <dbReference type="ChEBI" id="CHEBI:30616"/>
    </ligand>
</feature>
<evidence type="ECO:0000256" key="11">
    <source>
        <dbReference type="ARBA" id="ARBA00022840"/>
    </source>
</evidence>
<evidence type="ECO:0000256" key="5">
    <source>
        <dbReference type="ARBA" id="ARBA00013061"/>
    </source>
</evidence>
<dbReference type="AlphaFoldDB" id="A0A0S7BW31"/>
<dbReference type="EC" id="2.7.2.3" evidence="5 13"/>
<dbReference type="GO" id="GO:0004618">
    <property type="term" value="F:phosphoglycerate kinase activity"/>
    <property type="evidence" value="ECO:0007669"/>
    <property type="project" value="UniProtKB-UniRule"/>
</dbReference>
<keyword evidence="8 13" id="KW-0808">Transferase</keyword>
<evidence type="ECO:0000313" key="17">
    <source>
        <dbReference type="Proteomes" id="UP000053370"/>
    </source>
</evidence>
<comment type="pathway">
    <text evidence="3 13">Carbohydrate degradation; glycolysis; pyruvate from D-glyceraldehyde 3-phosphate: step 2/5.</text>
</comment>
<dbReference type="OrthoDB" id="145738at2"/>
<keyword evidence="10 13" id="KW-0418">Kinase</keyword>
<feature type="binding site" evidence="13">
    <location>
        <begin position="63"/>
        <end position="66"/>
    </location>
    <ligand>
        <name>substrate</name>
    </ligand>
</feature>
<comment type="catalytic activity">
    <reaction evidence="1 13 15">
        <text>(2R)-3-phosphoglycerate + ATP = (2R)-3-phospho-glyceroyl phosphate + ADP</text>
        <dbReference type="Rhea" id="RHEA:14801"/>
        <dbReference type="ChEBI" id="CHEBI:30616"/>
        <dbReference type="ChEBI" id="CHEBI:57604"/>
        <dbReference type="ChEBI" id="CHEBI:58272"/>
        <dbReference type="ChEBI" id="CHEBI:456216"/>
        <dbReference type="EC" id="2.7.2.3"/>
    </reaction>
</comment>
<dbReference type="STRING" id="1678840.ATC1_131385"/>
<dbReference type="GO" id="GO:0005524">
    <property type="term" value="F:ATP binding"/>
    <property type="evidence" value="ECO:0007669"/>
    <property type="project" value="UniProtKB-KW"/>
</dbReference>
<keyword evidence="17" id="KW-1185">Reference proteome</keyword>
<dbReference type="Proteomes" id="UP000053370">
    <property type="component" value="Unassembled WGS sequence"/>
</dbReference>
<dbReference type="GO" id="GO:0005829">
    <property type="term" value="C:cytosol"/>
    <property type="evidence" value="ECO:0007669"/>
    <property type="project" value="TreeGrafter"/>
</dbReference>
<feature type="binding site" evidence="13">
    <location>
        <position position="121"/>
    </location>
    <ligand>
        <name>substrate</name>
    </ligand>
</feature>
<evidence type="ECO:0000256" key="9">
    <source>
        <dbReference type="ARBA" id="ARBA00022741"/>
    </source>
</evidence>
<dbReference type="InterPro" id="IPR015911">
    <property type="entry name" value="Phosphoglycerate_kinase_CS"/>
</dbReference>
<feature type="binding site" evidence="13">
    <location>
        <position position="40"/>
    </location>
    <ligand>
        <name>substrate</name>
    </ligand>
</feature>
<comment type="similarity">
    <text evidence="4 13 15">Belongs to the phosphoglycerate kinase family.</text>
</comment>
<dbReference type="PRINTS" id="PR00477">
    <property type="entry name" value="PHGLYCKINASE"/>
</dbReference>
<dbReference type="GO" id="GO:0043531">
    <property type="term" value="F:ADP binding"/>
    <property type="evidence" value="ECO:0007669"/>
    <property type="project" value="TreeGrafter"/>
</dbReference>
<feature type="binding site" evidence="13">
    <location>
        <begin position="23"/>
        <end position="25"/>
    </location>
    <ligand>
        <name>substrate</name>
    </ligand>
</feature>
<dbReference type="PATRIC" id="fig|1678840.3.peg.2844"/>
<dbReference type="InterPro" id="IPR015824">
    <property type="entry name" value="Phosphoglycerate_kinase_N"/>
</dbReference>
<evidence type="ECO:0000256" key="7">
    <source>
        <dbReference type="ARBA" id="ARBA00022490"/>
    </source>
</evidence>
<evidence type="ECO:0000256" key="1">
    <source>
        <dbReference type="ARBA" id="ARBA00000642"/>
    </source>
</evidence>
<feature type="binding site" evidence="13">
    <location>
        <position position="167"/>
    </location>
    <ligand>
        <name>substrate</name>
    </ligand>
</feature>
<comment type="subcellular location">
    <subcellularLocation>
        <location evidence="2 13">Cytoplasm</location>
    </subcellularLocation>
</comment>
<evidence type="ECO:0000256" key="2">
    <source>
        <dbReference type="ARBA" id="ARBA00004496"/>
    </source>
</evidence>
<comment type="caution">
    <text evidence="13">Lacks conserved residue(s) required for the propagation of feature annotation.</text>
</comment>
<dbReference type="GO" id="GO:0006094">
    <property type="term" value="P:gluconeogenesis"/>
    <property type="evidence" value="ECO:0007669"/>
    <property type="project" value="TreeGrafter"/>
</dbReference>
<name>A0A0S7BW31_9CHLR</name>
<evidence type="ECO:0000256" key="4">
    <source>
        <dbReference type="ARBA" id="ARBA00008982"/>
    </source>
</evidence>
<feature type="binding site" evidence="13 14">
    <location>
        <position position="341"/>
    </location>
    <ligand>
        <name>ATP</name>
        <dbReference type="ChEBI" id="CHEBI:30616"/>
    </ligand>
</feature>
<evidence type="ECO:0000256" key="13">
    <source>
        <dbReference type="HAMAP-Rule" id="MF_00145"/>
    </source>
</evidence>
<evidence type="ECO:0000256" key="6">
    <source>
        <dbReference type="ARBA" id="ARBA00016471"/>
    </source>
</evidence>
<dbReference type="InterPro" id="IPR001576">
    <property type="entry name" value="Phosphoglycerate_kinase"/>
</dbReference>
<dbReference type="Pfam" id="PF00162">
    <property type="entry name" value="PGK"/>
    <property type="match status" value="1"/>
</dbReference>
<evidence type="ECO:0000256" key="8">
    <source>
        <dbReference type="ARBA" id="ARBA00022679"/>
    </source>
</evidence>
<dbReference type="GO" id="GO:0006096">
    <property type="term" value="P:glycolytic process"/>
    <property type="evidence" value="ECO:0007669"/>
    <property type="project" value="UniProtKB-UniRule"/>
</dbReference>
<dbReference type="RefSeq" id="WP_062282497.1">
    <property type="nucleotide sequence ID" value="NZ_DF968181.1"/>
</dbReference>
<evidence type="ECO:0000256" key="15">
    <source>
        <dbReference type="RuleBase" id="RU000532"/>
    </source>
</evidence>
<keyword evidence="11 13" id="KW-0067">ATP-binding</keyword>
<keyword evidence="9 13" id="KW-0547">Nucleotide-binding</keyword>
<evidence type="ECO:0000256" key="3">
    <source>
        <dbReference type="ARBA" id="ARBA00004838"/>
    </source>
</evidence>
<evidence type="ECO:0000313" key="16">
    <source>
        <dbReference type="EMBL" id="GAP41396.1"/>
    </source>
</evidence>
<keyword evidence="12 13" id="KW-0324">Glycolysis</keyword>
<dbReference type="PROSITE" id="PS00111">
    <property type="entry name" value="PGLYCERATE_KINASE"/>
    <property type="match status" value="1"/>
</dbReference>
<dbReference type="Gene3D" id="3.40.50.1260">
    <property type="entry name" value="Phosphoglycerate kinase, N-terminal domain"/>
    <property type="match status" value="2"/>
</dbReference>
<dbReference type="HAMAP" id="MF_00145">
    <property type="entry name" value="Phosphoglyc_kinase"/>
    <property type="match status" value="1"/>
</dbReference>